<protein>
    <submittedName>
        <fullName evidence="2">Uncharacterized protein</fullName>
    </submittedName>
</protein>
<evidence type="ECO:0000313" key="3">
    <source>
        <dbReference type="Proteomes" id="UP000215914"/>
    </source>
</evidence>
<proteinExistence type="predicted"/>
<reference evidence="2" key="1">
    <citation type="journal article" date="2017" name="Nature">
        <title>The sunflower genome provides insights into oil metabolism, flowering and Asterid evolution.</title>
        <authorList>
            <person name="Badouin H."/>
            <person name="Gouzy J."/>
            <person name="Grassa C.J."/>
            <person name="Murat F."/>
            <person name="Staton S.E."/>
            <person name="Cottret L."/>
            <person name="Lelandais-Briere C."/>
            <person name="Owens G.L."/>
            <person name="Carrere S."/>
            <person name="Mayjonade B."/>
            <person name="Legrand L."/>
            <person name="Gill N."/>
            <person name="Kane N.C."/>
            <person name="Bowers J.E."/>
            <person name="Hubner S."/>
            <person name="Bellec A."/>
            <person name="Berard A."/>
            <person name="Berges H."/>
            <person name="Blanchet N."/>
            <person name="Boniface M.C."/>
            <person name="Brunel D."/>
            <person name="Catrice O."/>
            <person name="Chaidir N."/>
            <person name="Claudel C."/>
            <person name="Donnadieu C."/>
            <person name="Faraut T."/>
            <person name="Fievet G."/>
            <person name="Helmstetter N."/>
            <person name="King M."/>
            <person name="Knapp S.J."/>
            <person name="Lai Z."/>
            <person name="Le Paslier M.C."/>
            <person name="Lippi Y."/>
            <person name="Lorenzon L."/>
            <person name="Mandel J.R."/>
            <person name="Marage G."/>
            <person name="Marchand G."/>
            <person name="Marquand E."/>
            <person name="Bret-Mestries E."/>
            <person name="Morien E."/>
            <person name="Nambeesan S."/>
            <person name="Nguyen T."/>
            <person name="Pegot-Espagnet P."/>
            <person name="Pouilly N."/>
            <person name="Raftis F."/>
            <person name="Sallet E."/>
            <person name="Schiex T."/>
            <person name="Thomas J."/>
            <person name="Vandecasteele C."/>
            <person name="Vares D."/>
            <person name="Vear F."/>
            <person name="Vautrin S."/>
            <person name="Crespi M."/>
            <person name="Mangin B."/>
            <person name="Burke J.M."/>
            <person name="Salse J."/>
            <person name="Munos S."/>
            <person name="Vincourt P."/>
            <person name="Rieseberg L.H."/>
            <person name="Langlade N.B."/>
        </authorList>
    </citation>
    <scope>NUCLEOTIDE SEQUENCE</scope>
    <source>
        <tissue evidence="2">Leaves</tissue>
    </source>
</reference>
<feature type="transmembrane region" description="Helical" evidence="1">
    <location>
        <begin position="60"/>
        <end position="79"/>
    </location>
</feature>
<reference evidence="2" key="2">
    <citation type="submission" date="2020-06" db="EMBL/GenBank/DDBJ databases">
        <title>Helianthus annuus Genome sequencing and assembly Release 2.</title>
        <authorList>
            <person name="Gouzy J."/>
            <person name="Langlade N."/>
            <person name="Munos S."/>
        </authorList>
    </citation>
    <scope>NUCLEOTIDE SEQUENCE</scope>
    <source>
        <tissue evidence="2">Leaves</tissue>
    </source>
</reference>
<accession>A0A9K3P4S5</accession>
<evidence type="ECO:0000313" key="2">
    <source>
        <dbReference type="EMBL" id="KAF5822338.1"/>
    </source>
</evidence>
<comment type="caution">
    <text evidence="2">The sequence shown here is derived from an EMBL/GenBank/DDBJ whole genome shotgun (WGS) entry which is preliminary data.</text>
</comment>
<dbReference type="Proteomes" id="UP000215914">
    <property type="component" value="Unassembled WGS sequence"/>
</dbReference>
<dbReference type="AlphaFoldDB" id="A0A9K3P4S5"/>
<name>A0A9K3P4S5_HELAN</name>
<gene>
    <name evidence="2" type="ORF">HanXRQr2_Chr01g0025311</name>
</gene>
<evidence type="ECO:0000256" key="1">
    <source>
        <dbReference type="SAM" id="Phobius"/>
    </source>
</evidence>
<dbReference type="Gramene" id="mRNA:HanXRQr2_Chr01g0025311">
    <property type="protein sequence ID" value="CDS:HanXRQr2_Chr01g0025311.1"/>
    <property type="gene ID" value="HanXRQr2_Chr01g0025311"/>
</dbReference>
<keyword evidence="1" id="KW-0812">Transmembrane</keyword>
<organism evidence="2 3">
    <name type="scientific">Helianthus annuus</name>
    <name type="common">Common sunflower</name>
    <dbReference type="NCBI Taxonomy" id="4232"/>
    <lineage>
        <taxon>Eukaryota</taxon>
        <taxon>Viridiplantae</taxon>
        <taxon>Streptophyta</taxon>
        <taxon>Embryophyta</taxon>
        <taxon>Tracheophyta</taxon>
        <taxon>Spermatophyta</taxon>
        <taxon>Magnoliopsida</taxon>
        <taxon>eudicotyledons</taxon>
        <taxon>Gunneridae</taxon>
        <taxon>Pentapetalae</taxon>
        <taxon>asterids</taxon>
        <taxon>campanulids</taxon>
        <taxon>Asterales</taxon>
        <taxon>Asteraceae</taxon>
        <taxon>Asteroideae</taxon>
        <taxon>Heliantheae alliance</taxon>
        <taxon>Heliantheae</taxon>
        <taxon>Helianthus</taxon>
    </lineage>
</organism>
<keyword evidence="1" id="KW-0472">Membrane</keyword>
<keyword evidence="1" id="KW-1133">Transmembrane helix</keyword>
<sequence length="89" mass="10745">MVSVFVCIYIIKNIFFSYQYPHHHPHNESAYFFTHQRPRHQKLTQLAMDHWGPKSYKLELLQGIFQVGIIIGQLMKLWIIKRDNHQNSH</sequence>
<keyword evidence="3" id="KW-1185">Reference proteome</keyword>
<dbReference type="EMBL" id="MNCJ02000316">
    <property type="protein sequence ID" value="KAF5822338.1"/>
    <property type="molecule type" value="Genomic_DNA"/>
</dbReference>